<dbReference type="AlphaFoldDB" id="A0A4R2JKR0"/>
<dbReference type="EMBL" id="SLWS01000004">
    <property type="protein sequence ID" value="TCO59417.1"/>
    <property type="molecule type" value="Genomic_DNA"/>
</dbReference>
<dbReference type="Proteomes" id="UP000295680">
    <property type="component" value="Unassembled WGS sequence"/>
</dbReference>
<name>A0A4R2JKR0_9PSEU</name>
<proteinExistence type="predicted"/>
<accession>A0A4R2JKR0</accession>
<dbReference type="OrthoDB" id="3695075at2"/>
<reference evidence="2 3" key="1">
    <citation type="submission" date="2019-03" db="EMBL/GenBank/DDBJ databases">
        <title>Genomic Encyclopedia of Type Strains, Phase IV (KMG-IV): sequencing the most valuable type-strain genomes for metagenomic binning, comparative biology and taxonomic classification.</title>
        <authorList>
            <person name="Goeker M."/>
        </authorList>
    </citation>
    <scope>NUCLEOTIDE SEQUENCE [LARGE SCALE GENOMIC DNA]</scope>
    <source>
        <strain evidence="2 3">DSM 45934</strain>
    </source>
</reference>
<comment type="caution">
    <text evidence="2">The sequence shown here is derived from an EMBL/GenBank/DDBJ whole genome shotgun (WGS) entry which is preliminary data.</text>
</comment>
<feature type="region of interest" description="Disordered" evidence="1">
    <location>
        <begin position="40"/>
        <end position="75"/>
    </location>
</feature>
<gene>
    <name evidence="2" type="ORF">EV192_104259</name>
</gene>
<feature type="compositionally biased region" description="Polar residues" evidence="1">
    <location>
        <begin position="52"/>
        <end position="62"/>
    </location>
</feature>
<organism evidence="2 3">
    <name type="scientific">Actinocrispum wychmicini</name>
    <dbReference type="NCBI Taxonomy" id="1213861"/>
    <lineage>
        <taxon>Bacteria</taxon>
        <taxon>Bacillati</taxon>
        <taxon>Actinomycetota</taxon>
        <taxon>Actinomycetes</taxon>
        <taxon>Pseudonocardiales</taxon>
        <taxon>Pseudonocardiaceae</taxon>
        <taxon>Actinocrispum</taxon>
    </lineage>
</organism>
<sequence length="211" mass="21585">MTRLLARLVAPVVVVSVGGCDKTTSGTAVGGASTSVATTTTSATTSQAQTSLTITPTSSSANDVPDADSLGPFGWRPPAPGVDPILIGMDAKAAAATGVFTKTPAPKDGCAEWPAEPGMSIETVYVSRTIGVAAIVARTGPKIHTPEGVRIGMTAAKVHTAYPAFKVANTQSEGVLIPPPANSKARYRFTFDDSGKLDYLALESISQDCYG</sequence>
<keyword evidence="3" id="KW-1185">Reference proteome</keyword>
<evidence type="ECO:0000256" key="1">
    <source>
        <dbReference type="SAM" id="MobiDB-lite"/>
    </source>
</evidence>
<evidence type="ECO:0000313" key="3">
    <source>
        <dbReference type="Proteomes" id="UP000295680"/>
    </source>
</evidence>
<evidence type="ECO:0000313" key="2">
    <source>
        <dbReference type="EMBL" id="TCO59417.1"/>
    </source>
</evidence>
<dbReference type="PROSITE" id="PS51257">
    <property type="entry name" value="PROKAR_LIPOPROTEIN"/>
    <property type="match status" value="1"/>
</dbReference>
<protein>
    <submittedName>
        <fullName evidence="2">Uncharacterized protein</fullName>
    </submittedName>
</protein>
<feature type="compositionally biased region" description="Low complexity" evidence="1">
    <location>
        <begin position="40"/>
        <end position="51"/>
    </location>
</feature>